<keyword evidence="4" id="KW-0472">Membrane</keyword>
<reference evidence="6 8" key="3">
    <citation type="journal article" date="2007" name="Nature">
        <title>Evolution of genes and genomes on the Drosophila phylogeny.</title>
        <authorList>
            <consortium name="Drosophila 12 Genomes Consortium"/>
            <person name="Clark A.G."/>
            <person name="Eisen M.B."/>
            <person name="Smith D.R."/>
            <person name="Bergman C.M."/>
            <person name="Oliver B."/>
            <person name="Markow T.A."/>
            <person name="Kaufman T.C."/>
            <person name="Kellis M."/>
            <person name="Gelbart W."/>
            <person name="Iyer V.N."/>
            <person name="Pollard D.A."/>
            <person name="Sackton T.B."/>
            <person name="Larracuente A.M."/>
            <person name="Singh N.D."/>
            <person name="Abad J.P."/>
            <person name="Abt D.N."/>
            <person name="Adryan B."/>
            <person name="Aguade M."/>
            <person name="Akashi H."/>
            <person name="Anderson W.W."/>
            <person name="Aquadro C.F."/>
            <person name="Ardell D.H."/>
            <person name="Arguello R."/>
            <person name="Artieri C.G."/>
            <person name="Barbash D.A."/>
            <person name="Barker D."/>
            <person name="Barsanti P."/>
            <person name="Batterham P."/>
            <person name="Batzoglou S."/>
            <person name="Begun D."/>
            <person name="Bhutkar A."/>
            <person name="Blanco E."/>
            <person name="Bosak S.A."/>
            <person name="Bradley R.K."/>
            <person name="Brand A.D."/>
            <person name="Brent M.R."/>
            <person name="Brooks A.N."/>
            <person name="Brown R.H."/>
            <person name="Butlin R.K."/>
            <person name="Caggese C."/>
            <person name="Calvi B.R."/>
            <person name="Bernardo de Carvalho A."/>
            <person name="Caspi A."/>
            <person name="Castrezana S."/>
            <person name="Celniker S.E."/>
            <person name="Chang J.L."/>
            <person name="Chapple C."/>
            <person name="Chatterji S."/>
            <person name="Chinwalla A."/>
            <person name="Civetta A."/>
            <person name="Clifton S.W."/>
            <person name="Comeron J.M."/>
            <person name="Costello J.C."/>
            <person name="Coyne J.A."/>
            <person name="Daub J."/>
            <person name="David R.G."/>
            <person name="Delcher A.L."/>
            <person name="Delehaunty K."/>
            <person name="Do C.B."/>
            <person name="Ebling H."/>
            <person name="Edwards K."/>
            <person name="Eickbush T."/>
            <person name="Evans J.D."/>
            <person name="Filipski A."/>
            <person name="Findeiss S."/>
            <person name="Freyhult E."/>
            <person name="Fulton L."/>
            <person name="Fulton R."/>
            <person name="Garcia A.C."/>
            <person name="Gardiner A."/>
            <person name="Garfield D.A."/>
            <person name="Garvin B.E."/>
            <person name="Gibson G."/>
            <person name="Gilbert D."/>
            <person name="Gnerre S."/>
            <person name="Godfrey J."/>
            <person name="Good R."/>
            <person name="Gotea V."/>
            <person name="Gravely B."/>
            <person name="Greenberg A.J."/>
            <person name="Griffiths-Jones S."/>
            <person name="Gross S."/>
            <person name="Guigo R."/>
            <person name="Gustafson E.A."/>
            <person name="Haerty W."/>
            <person name="Hahn M.W."/>
            <person name="Halligan D.L."/>
            <person name="Halpern A.L."/>
            <person name="Halter G.M."/>
            <person name="Han M.V."/>
            <person name="Heger A."/>
            <person name="Hillier L."/>
            <person name="Hinrichs A.S."/>
            <person name="Holmes I."/>
            <person name="Hoskins R.A."/>
            <person name="Hubisz M.J."/>
            <person name="Hultmark D."/>
            <person name="Huntley M.A."/>
            <person name="Jaffe D.B."/>
            <person name="Jagadeeshan S."/>
            <person name="Jeck W.R."/>
            <person name="Johnson J."/>
            <person name="Jones C.D."/>
            <person name="Jordan W.C."/>
            <person name="Karpen G.H."/>
            <person name="Kataoka E."/>
            <person name="Keightley P.D."/>
            <person name="Kheradpour P."/>
            <person name="Kirkness E.F."/>
            <person name="Koerich L.B."/>
            <person name="Kristiansen K."/>
            <person name="Kudrna D."/>
            <person name="Kulathinal R.J."/>
            <person name="Kumar S."/>
            <person name="Kwok R."/>
            <person name="Lander E."/>
            <person name="Langley C.H."/>
            <person name="Lapoint R."/>
            <person name="Lazzaro B.P."/>
            <person name="Lee S.J."/>
            <person name="Levesque L."/>
            <person name="Li R."/>
            <person name="Lin C.F."/>
            <person name="Lin M.F."/>
            <person name="Lindblad-Toh K."/>
            <person name="Llopart A."/>
            <person name="Long M."/>
            <person name="Low L."/>
            <person name="Lozovsky E."/>
            <person name="Lu J."/>
            <person name="Luo M."/>
            <person name="Machado C.A."/>
            <person name="Makalowski W."/>
            <person name="Marzo M."/>
            <person name="Matsuda M."/>
            <person name="Matzkin L."/>
            <person name="McAllister B."/>
            <person name="McBride C.S."/>
            <person name="McKernan B."/>
            <person name="McKernan K."/>
            <person name="Mendez-Lago M."/>
            <person name="Minx P."/>
            <person name="Mollenhauer M.U."/>
            <person name="Montooth K."/>
            <person name="Mount S.M."/>
            <person name="Mu X."/>
            <person name="Myers E."/>
            <person name="Negre B."/>
            <person name="Newfeld S."/>
            <person name="Nielsen R."/>
            <person name="Noor M.A."/>
            <person name="O'Grady P."/>
            <person name="Pachter L."/>
            <person name="Papaceit M."/>
            <person name="Parisi M.J."/>
            <person name="Parisi M."/>
            <person name="Parts L."/>
            <person name="Pedersen J.S."/>
            <person name="Pesole G."/>
            <person name="Phillippy A.M."/>
            <person name="Ponting C.P."/>
            <person name="Pop M."/>
            <person name="Porcelli D."/>
            <person name="Powell J.R."/>
            <person name="Prohaska S."/>
            <person name="Pruitt K."/>
            <person name="Puig M."/>
            <person name="Quesneville H."/>
            <person name="Ram K.R."/>
            <person name="Rand D."/>
            <person name="Rasmussen M.D."/>
            <person name="Reed L.K."/>
            <person name="Reenan R."/>
            <person name="Reily A."/>
            <person name="Remington K.A."/>
            <person name="Rieger T.T."/>
            <person name="Ritchie M.G."/>
            <person name="Robin C."/>
            <person name="Rogers Y.H."/>
            <person name="Rohde C."/>
            <person name="Rozas J."/>
            <person name="Rubenfield M.J."/>
            <person name="Ruiz A."/>
            <person name="Russo S."/>
            <person name="Salzberg S.L."/>
            <person name="Sanchez-Gracia A."/>
            <person name="Saranga D.J."/>
            <person name="Sato H."/>
            <person name="Schaeffer S.W."/>
            <person name="Schatz M.C."/>
            <person name="Schlenke T."/>
            <person name="Schwartz R."/>
            <person name="Segarra C."/>
            <person name="Singh R.S."/>
            <person name="Sirot L."/>
            <person name="Sirota M."/>
            <person name="Sisneros N.B."/>
            <person name="Smith C.D."/>
            <person name="Smith T.F."/>
            <person name="Spieth J."/>
            <person name="Stage D.E."/>
            <person name="Stark A."/>
            <person name="Stephan W."/>
            <person name="Strausberg R.L."/>
            <person name="Strempel S."/>
            <person name="Sturgill D."/>
            <person name="Sutton G."/>
            <person name="Sutton G.G."/>
            <person name="Tao W."/>
            <person name="Teichmann S."/>
            <person name="Tobari Y.N."/>
            <person name="Tomimura Y."/>
            <person name="Tsolas J.M."/>
            <person name="Valente V.L."/>
            <person name="Venter E."/>
            <person name="Venter J.C."/>
            <person name="Vicario S."/>
            <person name="Vieira F.G."/>
            <person name="Vilella A.J."/>
            <person name="Villasante A."/>
            <person name="Walenz B."/>
            <person name="Wang J."/>
            <person name="Wasserman M."/>
            <person name="Watts T."/>
            <person name="Wilson D."/>
            <person name="Wilson R.K."/>
            <person name="Wing R.A."/>
            <person name="Wolfner M.F."/>
            <person name="Wong A."/>
            <person name="Wong G.K."/>
            <person name="Wu C.I."/>
            <person name="Wu G."/>
            <person name="Yamamoto D."/>
            <person name="Yang H.P."/>
            <person name="Yang S.P."/>
            <person name="Yorke J.A."/>
            <person name="Yoshida K."/>
            <person name="Zdobnov E."/>
            <person name="Zhang P."/>
            <person name="Zhang Y."/>
            <person name="Zimin A.V."/>
            <person name="Baldwin J."/>
            <person name="Abdouelleil A."/>
            <person name="Abdulkadir J."/>
            <person name="Abebe A."/>
            <person name="Abera B."/>
            <person name="Abreu J."/>
            <person name="Acer S.C."/>
            <person name="Aftuck L."/>
            <person name="Alexander A."/>
            <person name="An P."/>
            <person name="Anderson E."/>
            <person name="Anderson S."/>
            <person name="Arachi H."/>
            <person name="Azer M."/>
            <person name="Bachantsang P."/>
            <person name="Barry A."/>
            <person name="Bayul T."/>
            <person name="Berlin A."/>
            <person name="Bessette D."/>
            <person name="Bloom T."/>
            <person name="Blye J."/>
            <person name="Boguslavskiy L."/>
            <person name="Bonnet C."/>
            <person name="Boukhgalter B."/>
            <person name="Bourzgui I."/>
            <person name="Brown A."/>
            <person name="Cahill P."/>
            <person name="Channer S."/>
            <person name="Cheshatsang Y."/>
            <person name="Chuda L."/>
            <person name="Citroen M."/>
            <person name="Collymore A."/>
            <person name="Cooke P."/>
            <person name="Costello M."/>
            <person name="D'Aco K."/>
            <person name="Daza R."/>
            <person name="De Haan G."/>
            <person name="DeGray S."/>
            <person name="DeMaso C."/>
            <person name="Dhargay N."/>
            <person name="Dooley K."/>
            <person name="Dooley E."/>
            <person name="Doricent M."/>
            <person name="Dorje P."/>
            <person name="Dorjee K."/>
            <person name="Dupes A."/>
            <person name="Elong R."/>
            <person name="Falk J."/>
            <person name="Farina A."/>
            <person name="Faro S."/>
            <person name="Ferguson D."/>
            <person name="Fisher S."/>
            <person name="Foley C.D."/>
            <person name="Franke A."/>
            <person name="Friedrich D."/>
            <person name="Gadbois L."/>
            <person name="Gearin G."/>
            <person name="Gearin C.R."/>
            <person name="Giannoukos G."/>
            <person name="Goode T."/>
            <person name="Graham J."/>
            <person name="Grandbois E."/>
            <person name="Grewal S."/>
            <person name="Gyaltsen K."/>
            <person name="Hafez N."/>
            <person name="Hagos B."/>
            <person name="Hall J."/>
            <person name="Henson C."/>
            <person name="Hollinger A."/>
            <person name="Honan T."/>
            <person name="Huard M.D."/>
            <person name="Hughes L."/>
            <person name="Hurhula B."/>
            <person name="Husby M.E."/>
            <person name="Kamat A."/>
            <person name="Kanga B."/>
            <person name="Kashin S."/>
            <person name="Khazanovich D."/>
            <person name="Kisner P."/>
            <person name="Lance K."/>
            <person name="Lara M."/>
            <person name="Lee W."/>
            <person name="Lennon N."/>
            <person name="Letendre F."/>
            <person name="LeVine R."/>
            <person name="Lipovsky A."/>
            <person name="Liu X."/>
            <person name="Liu J."/>
            <person name="Liu S."/>
            <person name="Lokyitsang T."/>
            <person name="Lokyitsang Y."/>
            <person name="Lubonja R."/>
            <person name="Lui A."/>
            <person name="MacDonald P."/>
            <person name="Magnisalis V."/>
            <person name="Maru K."/>
            <person name="Matthews C."/>
            <person name="McCusker W."/>
            <person name="McDonough S."/>
            <person name="Mehta T."/>
            <person name="Meldrim J."/>
            <person name="Meneus L."/>
            <person name="Mihai O."/>
            <person name="Mihalev A."/>
            <person name="Mihova T."/>
            <person name="Mittelman R."/>
            <person name="Mlenga V."/>
            <person name="Montmayeur A."/>
            <person name="Mulrain L."/>
            <person name="Navidi A."/>
            <person name="Naylor J."/>
            <person name="Negash T."/>
            <person name="Nguyen T."/>
            <person name="Nguyen N."/>
            <person name="Nicol R."/>
            <person name="Norbu C."/>
            <person name="Norbu N."/>
            <person name="Novod N."/>
            <person name="O'Neill B."/>
            <person name="Osman S."/>
            <person name="Markiewicz E."/>
            <person name="Oyono O.L."/>
            <person name="Patti C."/>
            <person name="Phunkhang P."/>
            <person name="Pierre F."/>
            <person name="Priest M."/>
            <person name="Raghuraman S."/>
            <person name="Rege F."/>
            <person name="Reyes R."/>
            <person name="Rise C."/>
            <person name="Rogov P."/>
            <person name="Ross K."/>
            <person name="Ryan E."/>
            <person name="Settipalli S."/>
            <person name="Shea T."/>
            <person name="Sherpa N."/>
            <person name="Shi L."/>
            <person name="Shih D."/>
            <person name="Sparrow T."/>
            <person name="Spaulding J."/>
            <person name="Stalker J."/>
            <person name="Stange-Thomann N."/>
            <person name="Stavropoulos S."/>
            <person name="Stone C."/>
            <person name="Strader C."/>
            <person name="Tesfaye S."/>
            <person name="Thomson T."/>
            <person name="Thoulutsang Y."/>
            <person name="Thoulutsang D."/>
            <person name="Topham K."/>
            <person name="Topping I."/>
            <person name="Tsamla T."/>
            <person name="Vassiliev H."/>
            <person name="Vo A."/>
            <person name="Wangchuk T."/>
            <person name="Wangdi T."/>
            <person name="Weiand M."/>
            <person name="Wilkinson J."/>
            <person name="Wilson A."/>
            <person name="Yadav S."/>
            <person name="Young G."/>
            <person name="Yu Q."/>
            <person name="Zembek L."/>
            <person name="Zhong D."/>
            <person name="Zimmer A."/>
            <person name="Zwirko Z."/>
            <person name="Jaffe D.B."/>
            <person name="Alvarez P."/>
            <person name="Brockman W."/>
            <person name="Butler J."/>
            <person name="Chin C."/>
            <person name="Gnerre S."/>
            <person name="Grabherr M."/>
            <person name="Kleber M."/>
            <person name="Mauceli E."/>
            <person name="MacCallum I."/>
        </authorList>
    </citation>
    <scope>NUCLEOTIDE SEQUENCE [LARGE SCALE GENOMIC DNA]</scope>
    <source>
        <strain evidence="6">TSC#14030-0811.24</strain>
        <strain evidence="8">Tucson 14030-0811.24</strain>
    </source>
</reference>
<gene>
    <name evidence="6" type="primary">Dwil\GK20830</name>
    <name evidence="6" type="ORF">Dwil_GK20830</name>
</gene>
<feature type="compositionally biased region" description="Polar residues" evidence="3">
    <location>
        <begin position="601"/>
        <end position="620"/>
    </location>
</feature>
<keyword evidence="1" id="KW-0433">Leucine-rich repeat</keyword>
<feature type="compositionally biased region" description="Acidic residues" evidence="3">
    <location>
        <begin position="326"/>
        <end position="336"/>
    </location>
</feature>
<proteinExistence type="predicted"/>
<keyword evidence="4" id="KW-1133">Transmembrane helix</keyword>
<dbReference type="STRING" id="7260.B4MJH4"/>
<dbReference type="HOGENOM" id="CLU_024471_0_0_1"/>
<feature type="transmembrane region" description="Helical" evidence="4">
    <location>
        <begin position="460"/>
        <end position="481"/>
    </location>
</feature>
<feature type="region of interest" description="Disordered" evidence="3">
    <location>
        <begin position="323"/>
        <end position="346"/>
    </location>
</feature>
<feature type="signal peptide" evidence="5">
    <location>
        <begin position="1"/>
        <end position="18"/>
    </location>
</feature>
<dbReference type="AlphaFoldDB" id="B4MJH4"/>
<dbReference type="GO" id="GO:0045807">
    <property type="term" value="P:positive regulation of endocytosis"/>
    <property type="evidence" value="ECO:0007669"/>
    <property type="project" value="EnsemblMetazoa"/>
</dbReference>
<dbReference type="FunCoup" id="B4MJH4">
    <property type="interactions" value="175"/>
</dbReference>
<feature type="region of interest" description="Disordered" evidence="3">
    <location>
        <begin position="510"/>
        <end position="691"/>
    </location>
</feature>
<dbReference type="PROSITE" id="PS51450">
    <property type="entry name" value="LRR"/>
    <property type="match status" value="1"/>
</dbReference>
<dbReference type="Proteomes" id="UP000007798">
    <property type="component" value="Unassembled WGS sequence"/>
</dbReference>
<feature type="region of interest" description="Disordered" evidence="3">
    <location>
        <begin position="268"/>
        <end position="287"/>
    </location>
</feature>
<reference evidence="6" key="4">
    <citation type="journal article" date="2008" name="Bioinformatics">
        <title>Assembly reconciliation.</title>
        <authorList>
            <person name="Zimin A.V."/>
            <person name="Smith D.R."/>
            <person name="Sutton G."/>
            <person name="Yorke J.A."/>
        </authorList>
    </citation>
    <scope>NUCLEOTIDE SEQUENCE</scope>
    <source>
        <strain evidence="6">TSC#14030-0811.24</strain>
    </source>
</reference>
<dbReference type="InterPro" id="IPR032675">
    <property type="entry name" value="LRR_dom_sf"/>
</dbReference>
<dbReference type="eggNOG" id="KOG0619">
    <property type="taxonomic scope" value="Eukaryota"/>
</dbReference>
<keyword evidence="4" id="KW-0812">Transmembrane</keyword>
<name>B4MJH4_DROWI</name>
<reference evidence="7" key="2">
    <citation type="submission" date="2006-08" db="EMBL/GenBank/DDBJ databases">
        <authorList>
            <person name="Qian G."/>
            <person name="Yu M."/>
        </authorList>
    </citation>
    <scope>NUCLEOTIDE SEQUENCE</scope>
    <source>
        <strain evidence="7">TSC#14030-0811.24</strain>
    </source>
</reference>
<dbReference type="PANTHER" id="PTHR24366:SF96">
    <property type="entry name" value="LEUCINE RICH REPEAT CONTAINING 53"/>
    <property type="match status" value="1"/>
</dbReference>
<dbReference type="Pfam" id="PF13855">
    <property type="entry name" value="LRR_8"/>
    <property type="match status" value="1"/>
</dbReference>
<dbReference type="EMBL" id="CH963846">
    <property type="protein sequence ID" value="KRF97519.1"/>
    <property type="molecule type" value="Genomic_DNA"/>
</dbReference>
<feature type="chain" id="PRO_5015087306" evidence="5">
    <location>
        <begin position="19"/>
        <end position="691"/>
    </location>
</feature>
<dbReference type="InParanoid" id="B4MJH4"/>
<dbReference type="PANTHER" id="PTHR24366">
    <property type="entry name" value="IG(IMMUNOGLOBULIN) AND LRR(LEUCINE RICH REPEAT) DOMAINS"/>
    <property type="match status" value="1"/>
</dbReference>
<evidence type="ECO:0000313" key="7">
    <source>
        <dbReference type="EMBL" id="KRF97519.1"/>
    </source>
</evidence>
<evidence type="ECO:0000256" key="2">
    <source>
        <dbReference type="ARBA" id="ARBA00022737"/>
    </source>
</evidence>
<dbReference type="GO" id="GO:0005886">
    <property type="term" value="C:plasma membrane"/>
    <property type="evidence" value="ECO:0007669"/>
    <property type="project" value="EnsemblMetazoa"/>
</dbReference>
<reference evidence="6" key="5">
    <citation type="submission" date="2008-06" db="EMBL/GenBank/DDBJ databases">
        <authorList>
            <consortium name="FlyBase"/>
        </authorList>
    </citation>
    <scope>NUCLEOTIDE SEQUENCE</scope>
    <source>
        <strain evidence="6">TSC#14030-0811.24</strain>
    </source>
</reference>
<keyword evidence="2" id="KW-0677">Repeat</keyword>
<evidence type="ECO:0000256" key="3">
    <source>
        <dbReference type="SAM" id="MobiDB-lite"/>
    </source>
</evidence>
<evidence type="ECO:0000256" key="1">
    <source>
        <dbReference type="ARBA" id="ARBA00022614"/>
    </source>
</evidence>
<dbReference type="GO" id="GO:0060438">
    <property type="term" value="P:trachea development"/>
    <property type="evidence" value="ECO:0007669"/>
    <property type="project" value="EnsemblMetazoa"/>
</dbReference>
<keyword evidence="5" id="KW-0732">Signal</keyword>
<dbReference type="OrthoDB" id="1741314at2759"/>
<organism evidence="6 8">
    <name type="scientific">Drosophila willistoni</name>
    <name type="common">Fruit fly</name>
    <dbReference type="NCBI Taxonomy" id="7260"/>
    <lineage>
        <taxon>Eukaryota</taxon>
        <taxon>Metazoa</taxon>
        <taxon>Ecdysozoa</taxon>
        <taxon>Arthropoda</taxon>
        <taxon>Hexapoda</taxon>
        <taxon>Insecta</taxon>
        <taxon>Pterygota</taxon>
        <taxon>Neoptera</taxon>
        <taxon>Endopterygota</taxon>
        <taxon>Diptera</taxon>
        <taxon>Brachycera</taxon>
        <taxon>Muscomorpha</taxon>
        <taxon>Ephydroidea</taxon>
        <taxon>Drosophilidae</taxon>
        <taxon>Drosophila</taxon>
        <taxon>Sophophora</taxon>
    </lineage>
</organism>
<dbReference type="GO" id="GO:0001894">
    <property type="term" value="P:tissue homeostasis"/>
    <property type="evidence" value="ECO:0007669"/>
    <property type="project" value="EnsemblMetazoa"/>
</dbReference>
<sequence length="691" mass="75903">MQLSVALVALLLVQLAIATPTPSQGAAAEVDCPEDCTCSLAQHTHKPLLHLKCSSTKGLKTYERIEGSKIPIHSIDLSYTRLIRVGHILDVLPNITSVDLSHNELHEMGHLSKRIKKLNLKHNRLTSASLSRLPPLLQVLNLQHNDITHLPEELTHLRHLKQLELSHNAINCSCKTLSVRNWLQEQNVFMEHPVVCTYPLEARGKSWLQLKREDICLAEHQHQENWYEESDNELMMGDQPLAVSTEHDEEEELGKDFLPIDKSKVTKSAKKVARSPANEPDVEGSGDLSETNMELIAQEVPQPPAEEQTTQAPVSNVEHIVHDEPSSAEDEDDDADGSGSGGGILHIPIVPFVPFVEGEDFDPAATDKKSDDNNDDDDKYDRTPIEAPSPSEFDEKSIGIYAGSDGHQDQAKPVNEDVIVPVVETKLDTSVVTDGPLDDDSKESEDILAAKMGKHDDSNAIYYLLSVIALIVVGLILFVAIKRCKYNSNAAARDAEAQRQTELLDMDKKQLGKPLQKNGQERSPLIGEKTKLDEAQIVNGNGTKKPYDNNEVKDAASQQQPLLNGNGSPANGKDVPTINEPNAPAVHEYYPITPRYPTPQSPRASKYAQQQAGAEPNNNDVETDGNATYPLPSSPKSGRYSPVYSPETGRVKIKLTETPRPKTPMLVTRSKSNAGDIITTPVTQPAVVNGH</sequence>
<dbReference type="Gene3D" id="3.80.10.10">
    <property type="entry name" value="Ribonuclease Inhibitor"/>
    <property type="match status" value="1"/>
</dbReference>
<protein>
    <submittedName>
        <fullName evidence="6">Uncharacterized protein, isoform A</fullName>
    </submittedName>
    <submittedName>
        <fullName evidence="7">Uncharacterized protein, isoform B</fullName>
    </submittedName>
</protein>
<evidence type="ECO:0000313" key="8">
    <source>
        <dbReference type="Proteomes" id="UP000007798"/>
    </source>
</evidence>
<feature type="region of interest" description="Disordered" evidence="3">
    <location>
        <begin position="359"/>
        <end position="395"/>
    </location>
</feature>
<reference evidence="6" key="1">
    <citation type="submission" date="2006-08" db="EMBL/GenBank/DDBJ databases">
        <authorList>
            <person name="Remington K."/>
            <person name="Strausberg R."/>
            <person name="Sutton G."/>
            <person name="Walenz B."/>
            <person name="Johnson J."/>
            <person name="Utterback T."/>
            <person name="Venter J.C."/>
        </authorList>
    </citation>
    <scope>NUCLEOTIDE SEQUENCE</scope>
    <source>
        <strain evidence="6">TSC#14030-0811.24</strain>
    </source>
</reference>
<accession>B4MJH4</accession>
<dbReference type="EMBL" id="CH963846">
    <property type="protein sequence ID" value="EDW72263.1"/>
    <property type="molecule type" value="Genomic_DNA"/>
</dbReference>
<dbReference type="SUPFAM" id="SSF52058">
    <property type="entry name" value="L domain-like"/>
    <property type="match status" value="1"/>
</dbReference>
<keyword evidence="8" id="KW-1185">Reference proteome</keyword>
<evidence type="ECO:0000256" key="4">
    <source>
        <dbReference type="SAM" id="Phobius"/>
    </source>
</evidence>
<dbReference type="KEGG" id="dwi:6638288"/>
<dbReference type="GO" id="GO:0046426">
    <property type="term" value="P:negative regulation of receptor signaling pathway via JAK-STAT"/>
    <property type="evidence" value="ECO:0007669"/>
    <property type="project" value="EnsemblMetazoa"/>
</dbReference>
<dbReference type="SMR" id="B4MJH4"/>
<feature type="compositionally biased region" description="Polar residues" evidence="3">
    <location>
        <begin position="556"/>
        <end position="569"/>
    </location>
</feature>
<evidence type="ECO:0000313" key="6">
    <source>
        <dbReference type="EMBL" id="EDW72263.1"/>
    </source>
</evidence>
<dbReference type="InterPro" id="IPR001611">
    <property type="entry name" value="Leu-rich_rpt"/>
</dbReference>
<dbReference type="OMA" id="TDCPADC"/>
<dbReference type="GO" id="GO:2000647">
    <property type="term" value="P:negative regulation of stem cell proliferation"/>
    <property type="evidence" value="ECO:0007669"/>
    <property type="project" value="EnsemblMetazoa"/>
</dbReference>
<feature type="compositionally biased region" description="Basic and acidic residues" evidence="3">
    <location>
        <begin position="545"/>
        <end position="554"/>
    </location>
</feature>
<dbReference type="GO" id="GO:0008039">
    <property type="term" value="P:synaptic target recognition"/>
    <property type="evidence" value="ECO:0007669"/>
    <property type="project" value="EnsemblMetazoa"/>
</dbReference>
<evidence type="ECO:0000256" key="5">
    <source>
        <dbReference type="SAM" id="SignalP"/>
    </source>
</evidence>